<name>A0A3T0D366_9FIRM</name>
<evidence type="ECO:0000259" key="9">
    <source>
        <dbReference type="PROSITE" id="PS51755"/>
    </source>
</evidence>
<evidence type="ECO:0000256" key="4">
    <source>
        <dbReference type="ARBA" id="ARBA00023125"/>
    </source>
</evidence>
<evidence type="ECO:0000256" key="7">
    <source>
        <dbReference type="PROSITE-ProRule" id="PRU01091"/>
    </source>
</evidence>
<dbReference type="RefSeq" id="WP_127351154.1">
    <property type="nucleotide sequence ID" value="NZ_CP034791.1"/>
</dbReference>
<dbReference type="Proteomes" id="UP000282930">
    <property type="component" value="Chromosome"/>
</dbReference>
<evidence type="ECO:0000256" key="1">
    <source>
        <dbReference type="ARBA" id="ARBA00022553"/>
    </source>
</evidence>
<feature type="DNA-binding region" description="OmpR/PhoB-type" evidence="7">
    <location>
        <begin position="122"/>
        <end position="218"/>
    </location>
</feature>
<dbReference type="Gene3D" id="1.10.10.10">
    <property type="entry name" value="Winged helix-like DNA-binding domain superfamily/Winged helix DNA-binding domain"/>
    <property type="match status" value="1"/>
</dbReference>
<keyword evidence="2" id="KW-0902">Two-component regulatory system</keyword>
<evidence type="ECO:0000256" key="3">
    <source>
        <dbReference type="ARBA" id="ARBA00023015"/>
    </source>
</evidence>
<dbReference type="AlphaFoldDB" id="A0A3T0D366"/>
<feature type="domain" description="Response regulatory" evidence="8">
    <location>
        <begin position="3"/>
        <end position="113"/>
    </location>
</feature>
<evidence type="ECO:0000259" key="8">
    <source>
        <dbReference type="PROSITE" id="PS50110"/>
    </source>
</evidence>
<dbReference type="InterPro" id="IPR001789">
    <property type="entry name" value="Sig_transdc_resp-reg_receiver"/>
</dbReference>
<keyword evidence="4 7" id="KW-0238">DNA-binding</keyword>
<dbReference type="GO" id="GO:0005829">
    <property type="term" value="C:cytosol"/>
    <property type="evidence" value="ECO:0007669"/>
    <property type="project" value="TreeGrafter"/>
</dbReference>
<gene>
    <name evidence="10" type="ORF">ELD05_01935</name>
</gene>
<reference evidence="10 11" key="1">
    <citation type="submission" date="2018-12" db="EMBL/GenBank/DDBJ databases">
        <title>Genome sequence from the cellulolytic species, Caldicellulosiruptor changbaiensis.</title>
        <authorList>
            <person name="Blumer-Schuette S.E."/>
            <person name="Mendoza C."/>
        </authorList>
    </citation>
    <scope>NUCLEOTIDE SEQUENCE [LARGE SCALE GENOMIC DNA]</scope>
    <source>
        <strain evidence="10 11">CBS-Z</strain>
    </source>
</reference>
<evidence type="ECO:0000313" key="10">
    <source>
        <dbReference type="EMBL" id="AZT89534.1"/>
    </source>
</evidence>
<dbReference type="PANTHER" id="PTHR48111:SF73">
    <property type="entry name" value="ALKALINE PHOSPHATASE SYNTHESIS TRANSCRIPTIONAL REGULATORY PROTEIN PHOP"/>
    <property type="match status" value="1"/>
</dbReference>
<dbReference type="PANTHER" id="PTHR48111">
    <property type="entry name" value="REGULATOR OF RPOS"/>
    <property type="match status" value="1"/>
</dbReference>
<dbReference type="Gene3D" id="3.40.50.2300">
    <property type="match status" value="1"/>
</dbReference>
<dbReference type="SMART" id="SM00862">
    <property type="entry name" value="Trans_reg_C"/>
    <property type="match status" value="1"/>
</dbReference>
<dbReference type="SUPFAM" id="SSF52172">
    <property type="entry name" value="CheY-like"/>
    <property type="match status" value="1"/>
</dbReference>
<keyword evidence="1 6" id="KW-0597">Phosphoprotein</keyword>
<dbReference type="KEGG" id="ccha:ELD05_01935"/>
<dbReference type="InterPro" id="IPR011006">
    <property type="entry name" value="CheY-like_superfamily"/>
</dbReference>
<sequence length="221" mass="25445">MANILVVEDQQDLNQIITRFLKNGGFEVINSYTAKDALSKLNEADLIILDIMLPDMEGYEVLKEASKKGIPTIILTSKSEEFDKLKGFELGAEDYITKPFSMLELIARVKVVLRRVKGLEESIKLLNGKVEIFPKKFKLLVDGEDVNLTHKEFELLLYLAKNKDLVKSRDEILEKVWGFDFTGETRTVDVHIKQLREKLKDYKFLIKTVWGVGYKLSEDKE</sequence>
<dbReference type="SUPFAM" id="SSF46894">
    <property type="entry name" value="C-terminal effector domain of the bipartite response regulators"/>
    <property type="match status" value="1"/>
</dbReference>
<keyword evidence="3" id="KW-0805">Transcription regulation</keyword>
<evidence type="ECO:0000256" key="5">
    <source>
        <dbReference type="ARBA" id="ARBA00023163"/>
    </source>
</evidence>
<dbReference type="Pfam" id="PF00072">
    <property type="entry name" value="Response_reg"/>
    <property type="match status" value="1"/>
</dbReference>
<dbReference type="Gene3D" id="6.10.250.690">
    <property type="match status" value="1"/>
</dbReference>
<dbReference type="InterPro" id="IPR036388">
    <property type="entry name" value="WH-like_DNA-bd_sf"/>
</dbReference>
<evidence type="ECO:0000313" key="11">
    <source>
        <dbReference type="Proteomes" id="UP000282930"/>
    </source>
</evidence>
<dbReference type="PROSITE" id="PS50110">
    <property type="entry name" value="RESPONSE_REGULATORY"/>
    <property type="match status" value="1"/>
</dbReference>
<feature type="modified residue" description="4-aspartylphosphate" evidence="6">
    <location>
        <position position="50"/>
    </location>
</feature>
<dbReference type="InterPro" id="IPR039420">
    <property type="entry name" value="WalR-like"/>
</dbReference>
<dbReference type="Pfam" id="PF00486">
    <property type="entry name" value="Trans_reg_C"/>
    <property type="match status" value="1"/>
</dbReference>
<evidence type="ECO:0000256" key="2">
    <source>
        <dbReference type="ARBA" id="ARBA00023012"/>
    </source>
</evidence>
<dbReference type="FunFam" id="1.10.10.10:FF:000018">
    <property type="entry name" value="DNA-binding response regulator ResD"/>
    <property type="match status" value="1"/>
</dbReference>
<dbReference type="GO" id="GO:0000156">
    <property type="term" value="F:phosphorelay response regulator activity"/>
    <property type="evidence" value="ECO:0007669"/>
    <property type="project" value="TreeGrafter"/>
</dbReference>
<dbReference type="GO" id="GO:0006355">
    <property type="term" value="P:regulation of DNA-templated transcription"/>
    <property type="evidence" value="ECO:0007669"/>
    <property type="project" value="InterPro"/>
</dbReference>
<protein>
    <submittedName>
        <fullName evidence="10">Response regulator transcription factor</fullName>
    </submittedName>
</protein>
<accession>A0A3T0D366</accession>
<dbReference type="SMART" id="SM00448">
    <property type="entry name" value="REC"/>
    <property type="match status" value="1"/>
</dbReference>
<dbReference type="InterPro" id="IPR001867">
    <property type="entry name" value="OmpR/PhoB-type_DNA-bd"/>
</dbReference>
<dbReference type="GO" id="GO:0032993">
    <property type="term" value="C:protein-DNA complex"/>
    <property type="evidence" value="ECO:0007669"/>
    <property type="project" value="TreeGrafter"/>
</dbReference>
<evidence type="ECO:0000256" key="6">
    <source>
        <dbReference type="PROSITE-ProRule" id="PRU00169"/>
    </source>
</evidence>
<feature type="domain" description="OmpR/PhoB-type" evidence="9">
    <location>
        <begin position="122"/>
        <end position="218"/>
    </location>
</feature>
<dbReference type="CDD" id="cd00383">
    <property type="entry name" value="trans_reg_C"/>
    <property type="match status" value="1"/>
</dbReference>
<organism evidence="10 11">
    <name type="scientific">Caldicellulosiruptor changbaiensis</name>
    <dbReference type="NCBI Taxonomy" id="1222016"/>
    <lineage>
        <taxon>Bacteria</taxon>
        <taxon>Bacillati</taxon>
        <taxon>Bacillota</taxon>
        <taxon>Bacillota incertae sedis</taxon>
        <taxon>Caldicellulosiruptorales</taxon>
        <taxon>Caldicellulosiruptoraceae</taxon>
        <taxon>Caldicellulosiruptor</taxon>
    </lineage>
</organism>
<dbReference type="GO" id="GO:0000976">
    <property type="term" value="F:transcription cis-regulatory region binding"/>
    <property type="evidence" value="ECO:0007669"/>
    <property type="project" value="TreeGrafter"/>
</dbReference>
<dbReference type="EMBL" id="CP034791">
    <property type="protein sequence ID" value="AZT89534.1"/>
    <property type="molecule type" value="Genomic_DNA"/>
</dbReference>
<proteinExistence type="predicted"/>
<keyword evidence="11" id="KW-1185">Reference proteome</keyword>
<keyword evidence="5" id="KW-0804">Transcription</keyword>
<dbReference type="InterPro" id="IPR016032">
    <property type="entry name" value="Sig_transdc_resp-reg_C-effctor"/>
</dbReference>
<dbReference type="PROSITE" id="PS51755">
    <property type="entry name" value="OMPR_PHOB"/>
    <property type="match status" value="1"/>
</dbReference>